<dbReference type="InterPro" id="IPR036735">
    <property type="entry name" value="NGN_dom_sf"/>
</dbReference>
<keyword evidence="4" id="KW-1185">Reference proteome</keyword>
<evidence type="ECO:0000313" key="3">
    <source>
        <dbReference type="EMBL" id="PST84263.1"/>
    </source>
</evidence>
<sequence>MIQQNFNGWHVLQVKTKHEAKVQQEMNRFSLQSFLPLKQVSRQWSDRKKTIVLPLFPSYVFVFLRSLKDFHLALKASGAFNFIRFGQEYARVSVEEINKIRDILLIEDAEDLEVGKRLPRVGDSRQILFGPLKGLFCQILTVSNQHKIRVWLNLSSLKQNITLTLPASYIGEAV</sequence>
<dbReference type="GO" id="GO:0006354">
    <property type="term" value="P:DNA-templated transcription elongation"/>
    <property type="evidence" value="ECO:0007669"/>
    <property type="project" value="InterPro"/>
</dbReference>
<gene>
    <name evidence="3" type="ORF">C7T94_05955</name>
</gene>
<feature type="domain" description="NusG-like N-terminal" evidence="2">
    <location>
        <begin position="9"/>
        <end position="101"/>
    </location>
</feature>
<dbReference type="RefSeq" id="WP_162618566.1">
    <property type="nucleotide sequence ID" value="NZ_KZ686268.1"/>
</dbReference>
<dbReference type="AlphaFoldDB" id="A0A2T3HPD0"/>
<dbReference type="Proteomes" id="UP000240912">
    <property type="component" value="Unassembled WGS sequence"/>
</dbReference>
<dbReference type="Pfam" id="PF02357">
    <property type="entry name" value="NusG"/>
    <property type="match status" value="1"/>
</dbReference>
<evidence type="ECO:0000313" key="4">
    <source>
        <dbReference type="Proteomes" id="UP000240912"/>
    </source>
</evidence>
<dbReference type="EMBL" id="PYLS01000004">
    <property type="protein sequence ID" value="PST84263.1"/>
    <property type="molecule type" value="Genomic_DNA"/>
</dbReference>
<dbReference type="Gene3D" id="3.30.70.940">
    <property type="entry name" value="NusG, N-terminal domain"/>
    <property type="match status" value="1"/>
</dbReference>
<protein>
    <submittedName>
        <fullName evidence="3">Antitermination protein NusG</fullName>
    </submittedName>
</protein>
<evidence type="ECO:0000256" key="1">
    <source>
        <dbReference type="ARBA" id="ARBA00023163"/>
    </source>
</evidence>
<dbReference type="InterPro" id="IPR006645">
    <property type="entry name" value="NGN-like_dom"/>
</dbReference>
<organism evidence="3 4">
    <name type="scientific">Pedobacter yulinensis</name>
    <dbReference type="NCBI Taxonomy" id="2126353"/>
    <lineage>
        <taxon>Bacteria</taxon>
        <taxon>Pseudomonadati</taxon>
        <taxon>Bacteroidota</taxon>
        <taxon>Sphingobacteriia</taxon>
        <taxon>Sphingobacteriales</taxon>
        <taxon>Sphingobacteriaceae</taxon>
        <taxon>Pedobacter</taxon>
    </lineage>
</organism>
<keyword evidence="1" id="KW-0804">Transcription</keyword>
<reference evidence="3 4" key="1">
    <citation type="submission" date="2018-03" db="EMBL/GenBank/DDBJ databases">
        <authorList>
            <person name="Keele B.F."/>
        </authorList>
    </citation>
    <scope>NUCLEOTIDE SEQUENCE [LARGE SCALE GENOMIC DNA]</scope>
    <source>
        <strain evidence="3 4">YL28-9</strain>
    </source>
</reference>
<name>A0A2T3HPD0_9SPHI</name>
<comment type="caution">
    <text evidence="3">The sequence shown here is derived from an EMBL/GenBank/DDBJ whole genome shotgun (WGS) entry which is preliminary data.</text>
</comment>
<dbReference type="SUPFAM" id="SSF82679">
    <property type="entry name" value="N-utilization substance G protein NusG, N-terminal domain"/>
    <property type="match status" value="1"/>
</dbReference>
<accession>A0A2T3HPD0</accession>
<evidence type="ECO:0000259" key="2">
    <source>
        <dbReference type="Pfam" id="PF02357"/>
    </source>
</evidence>
<proteinExistence type="predicted"/>